<dbReference type="InterPro" id="IPR041588">
    <property type="entry name" value="Integrase_H2C2"/>
</dbReference>
<gene>
    <name evidence="10" type="ORF">ONE63_000051</name>
</gene>
<dbReference type="Pfam" id="PF00078">
    <property type="entry name" value="RVT_1"/>
    <property type="match status" value="1"/>
</dbReference>
<dbReference type="Pfam" id="PF17917">
    <property type="entry name" value="RT_RNaseH"/>
    <property type="match status" value="1"/>
</dbReference>
<evidence type="ECO:0000256" key="3">
    <source>
        <dbReference type="ARBA" id="ARBA00022695"/>
    </source>
</evidence>
<dbReference type="Gene3D" id="3.30.420.10">
    <property type="entry name" value="Ribonuclease H-like superfamily/Ribonuclease H"/>
    <property type="match status" value="1"/>
</dbReference>
<feature type="domain" description="Reverse transcriptase" evidence="8">
    <location>
        <begin position="1"/>
        <end position="138"/>
    </location>
</feature>
<dbReference type="EC" id="2.7.7.49" evidence="1"/>
<evidence type="ECO:0000256" key="6">
    <source>
        <dbReference type="ARBA" id="ARBA00022801"/>
    </source>
</evidence>
<dbReference type="AlphaFoldDB" id="A0AAV7XXA0"/>
<keyword evidence="5" id="KW-0255">Endonuclease</keyword>
<proteinExistence type="predicted"/>
<dbReference type="FunFam" id="1.10.340.70:FF:000001">
    <property type="entry name" value="Retrovirus-related Pol polyprotein from transposon gypsy-like Protein"/>
    <property type="match status" value="1"/>
</dbReference>
<accession>A0AAV7XXA0</accession>
<dbReference type="Gene3D" id="3.10.20.370">
    <property type="match status" value="1"/>
</dbReference>
<keyword evidence="6" id="KW-0378">Hydrolase</keyword>
<dbReference type="Gene3D" id="3.10.10.10">
    <property type="entry name" value="HIV Type 1 Reverse Transcriptase, subunit A, domain 1"/>
    <property type="match status" value="1"/>
</dbReference>
<evidence type="ECO:0000313" key="11">
    <source>
        <dbReference type="Proteomes" id="UP001075354"/>
    </source>
</evidence>
<keyword evidence="11" id="KW-1185">Reference proteome</keyword>
<dbReference type="GO" id="GO:0016787">
    <property type="term" value="F:hydrolase activity"/>
    <property type="evidence" value="ECO:0007669"/>
    <property type="project" value="UniProtKB-KW"/>
</dbReference>
<name>A0AAV7XXA0_9NEOP</name>
<evidence type="ECO:0000313" key="10">
    <source>
        <dbReference type="EMBL" id="KAJ1531370.1"/>
    </source>
</evidence>
<dbReference type="EMBL" id="JAPTSV010000001">
    <property type="protein sequence ID" value="KAJ1531370.1"/>
    <property type="molecule type" value="Genomic_DNA"/>
</dbReference>
<dbReference type="GO" id="GO:0015074">
    <property type="term" value="P:DNA integration"/>
    <property type="evidence" value="ECO:0007669"/>
    <property type="project" value="InterPro"/>
</dbReference>
<dbReference type="Gene3D" id="3.30.70.270">
    <property type="match status" value="2"/>
</dbReference>
<dbReference type="InterPro" id="IPR043128">
    <property type="entry name" value="Rev_trsase/Diguanyl_cyclase"/>
</dbReference>
<keyword evidence="4" id="KW-0540">Nuclease</keyword>
<dbReference type="InterPro" id="IPR001584">
    <property type="entry name" value="Integrase_cat-core"/>
</dbReference>
<evidence type="ECO:0000256" key="5">
    <source>
        <dbReference type="ARBA" id="ARBA00022759"/>
    </source>
</evidence>
<keyword evidence="2" id="KW-0808">Transferase</keyword>
<dbReference type="Gene3D" id="1.10.340.70">
    <property type="match status" value="1"/>
</dbReference>
<dbReference type="CDD" id="cd01647">
    <property type="entry name" value="RT_LTR"/>
    <property type="match status" value="1"/>
</dbReference>
<organism evidence="10 11">
    <name type="scientific">Megalurothrips usitatus</name>
    <name type="common">bean blossom thrips</name>
    <dbReference type="NCBI Taxonomy" id="439358"/>
    <lineage>
        <taxon>Eukaryota</taxon>
        <taxon>Metazoa</taxon>
        <taxon>Ecdysozoa</taxon>
        <taxon>Arthropoda</taxon>
        <taxon>Hexapoda</taxon>
        <taxon>Insecta</taxon>
        <taxon>Pterygota</taxon>
        <taxon>Neoptera</taxon>
        <taxon>Paraneoptera</taxon>
        <taxon>Thysanoptera</taxon>
        <taxon>Terebrantia</taxon>
        <taxon>Thripoidea</taxon>
        <taxon>Thripidae</taxon>
        <taxon>Megalurothrips</taxon>
    </lineage>
</organism>
<comment type="caution">
    <text evidence="10">The sequence shown here is derived from an EMBL/GenBank/DDBJ whole genome shotgun (WGS) entry which is preliminary data.</text>
</comment>
<reference evidence="10" key="1">
    <citation type="submission" date="2022-12" db="EMBL/GenBank/DDBJ databases">
        <title>Chromosome-level genome assembly of the bean flower thrips Megalurothrips usitatus.</title>
        <authorList>
            <person name="Ma L."/>
            <person name="Liu Q."/>
            <person name="Li H."/>
            <person name="Cai W."/>
        </authorList>
    </citation>
    <scope>NUCLEOTIDE SEQUENCE</scope>
    <source>
        <strain evidence="10">Cailab_2022a</strain>
    </source>
</reference>
<dbReference type="Proteomes" id="UP001075354">
    <property type="component" value="Chromosome 1"/>
</dbReference>
<dbReference type="InterPro" id="IPR041373">
    <property type="entry name" value="RT_RNaseH"/>
</dbReference>
<evidence type="ECO:0000256" key="7">
    <source>
        <dbReference type="ARBA" id="ARBA00022918"/>
    </source>
</evidence>
<dbReference type="FunFam" id="3.30.70.270:FF:000020">
    <property type="entry name" value="Transposon Tf2-6 polyprotein-like Protein"/>
    <property type="match status" value="1"/>
</dbReference>
<evidence type="ECO:0000256" key="2">
    <source>
        <dbReference type="ARBA" id="ARBA00022679"/>
    </source>
</evidence>
<dbReference type="InterPro" id="IPR050951">
    <property type="entry name" value="Retrovirus_Pol_polyprotein"/>
</dbReference>
<evidence type="ECO:0000256" key="1">
    <source>
        <dbReference type="ARBA" id="ARBA00012493"/>
    </source>
</evidence>
<dbReference type="PANTHER" id="PTHR37984:SF5">
    <property type="entry name" value="PROTEIN NYNRIN-LIKE"/>
    <property type="match status" value="1"/>
</dbReference>
<dbReference type="PROSITE" id="PS50994">
    <property type="entry name" value="INTEGRASE"/>
    <property type="match status" value="1"/>
</dbReference>
<keyword evidence="3" id="KW-0548">Nucleotidyltransferase</keyword>
<protein>
    <recommendedName>
        <fullName evidence="1">RNA-directed DNA polymerase</fullName>
        <ecNumber evidence="1">2.7.7.49</ecNumber>
    </recommendedName>
</protein>
<dbReference type="GO" id="GO:0003964">
    <property type="term" value="F:RNA-directed DNA polymerase activity"/>
    <property type="evidence" value="ECO:0007669"/>
    <property type="project" value="UniProtKB-KW"/>
</dbReference>
<dbReference type="GO" id="GO:0042575">
    <property type="term" value="C:DNA polymerase complex"/>
    <property type="evidence" value="ECO:0007669"/>
    <property type="project" value="UniProtKB-ARBA"/>
</dbReference>
<dbReference type="GO" id="GO:0004519">
    <property type="term" value="F:endonuclease activity"/>
    <property type="evidence" value="ECO:0007669"/>
    <property type="project" value="UniProtKB-KW"/>
</dbReference>
<dbReference type="InterPro" id="IPR036397">
    <property type="entry name" value="RNaseH_sf"/>
</dbReference>
<dbReference type="InterPro" id="IPR012337">
    <property type="entry name" value="RNaseH-like_sf"/>
</dbReference>
<evidence type="ECO:0000259" key="8">
    <source>
        <dbReference type="PROSITE" id="PS50878"/>
    </source>
</evidence>
<dbReference type="SUPFAM" id="SSF56672">
    <property type="entry name" value="DNA/RNA polymerases"/>
    <property type="match status" value="1"/>
</dbReference>
<dbReference type="Pfam" id="PF17921">
    <property type="entry name" value="Integrase_H2C2"/>
    <property type="match status" value="1"/>
</dbReference>
<dbReference type="PANTHER" id="PTHR37984">
    <property type="entry name" value="PROTEIN CBG26694"/>
    <property type="match status" value="1"/>
</dbReference>
<evidence type="ECO:0000256" key="4">
    <source>
        <dbReference type="ARBA" id="ARBA00022722"/>
    </source>
</evidence>
<evidence type="ECO:0000259" key="9">
    <source>
        <dbReference type="PROSITE" id="PS50994"/>
    </source>
</evidence>
<dbReference type="CDD" id="cd09274">
    <property type="entry name" value="RNase_HI_RT_Ty3"/>
    <property type="match status" value="1"/>
</dbReference>
<dbReference type="Pfam" id="PF00665">
    <property type="entry name" value="rve"/>
    <property type="match status" value="1"/>
</dbReference>
<dbReference type="FunFam" id="3.10.20.370:FF:000001">
    <property type="entry name" value="Retrovirus-related Pol polyprotein from transposon 17.6-like protein"/>
    <property type="match status" value="1"/>
</dbReference>
<dbReference type="GO" id="GO:0003676">
    <property type="term" value="F:nucleic acid binding"/>
    <property type="evidence" value="ECO:0007669"/>
    <property type="project" value="InterPro"/>
</dbReference>
<dbReference type="InterPro" id="IPR000477">
    <property type="entry name" value="RT_dom"/>
</dbReference>
<dbReference type="SUPFAM" id="SSF53098">
    <property type="entry name" value="Ribonuclease H-like"/>
    <property type="match status" value="1"/>
</dbReference>
<dbReference type="PROSITE" id="PS50878">
    <property type="entry name" value="RT_POL"/>
    <property type="match status" value="1"/>
</dbReference>
<keyword evidence="7" id="KW-0695">RNA-directed DNA polymerase</keyword>
<dbReference type="InterPro" id="IPR043502">
    <property type="entry name" value="DNA/RNA_pol_sf"/>
</dbReference>
<sequence>MGGKKLYHAFDLAHGYHNLEIHPDDQAKTAIILPEDLGLPSRQFEFTRLSFGLSAAPGAFQCVTDRLITPAKEPKPENDLGDAVSVYLDDVCIAGDNFEVMLQRLEAFFNRVRASGFLLKAKKCELFQKEISYLGHKLSEHGIKADDNKINKILHWARPNDQKELRSWLGLVNYYTKYVPHLATEASPLYGLLRSKISFEWTEQCEQSFKRIKQLLTTPPVLGTPDVTKGPFTLTSDASLTGLGAVLSQEQNGKDVTIAYWSKILNTAQRNYCATHRELLALVESVKAFNHYLAGAPFLVKSDHAALQWLKSFKNPTGMLARWLEKLAPYQFQVVYVKGTSIGHADALSRRPQRPCEKDCIKCTKIENLKTLPVSVENVMVNWGNIVADGLTPEQLRKDQILDDDIMPIMVAVQEGKRPDFQDIVGFSNKTRTLWHQFKSLVIRDGLLFRKFVHITREPEKDQYQLVLPSKHVKNTVKHYHEQLGEVNHFGIHKTVAHMQRFFWWPGMQNDIQWCLYNCLVCNRFKGVKHRVKPPMKIFQDGVLHGRWHVDIAGPFKASEEGYTYILVAVEAFSGWPVVVPLRGERSTEVAKALVTHVFSVFGSPISMMTDQGKNMLSETMREVANLYQIKKYKISVKHPQANGKVERWIKTLKLQLALLIGNNPLTWPDYLPFIAQAYRSLPNEVTKCSPYEIMFGAPMRTPLHMERGAPPCEDDWSHHKTAYPLFVREALTKIHDIVRESKMQAAKRMKQLYDKTAMLSPFKVGDKVYYYKKNTQRGVMRKLTSPWLGPFTVTDIINDCNAQIQDDAPPYTKMIVHIDKLAAYTPQDSECDLVTAAWLTFI</sequence>
<feature type="domain" description="Integrase catalytic" evidence="9">
    <location>
        <begin position="531"/>
        <end position="699"/>
    </location>
</feature>